<dbReference type="AlphaFoldDB" id="A0A6A7G788"/>
<dbReference type="CDD" id="cd00431">
    <property type="entry name" value="cysteine_hydrolases"/>
    <property type="match status" value="1"/>
</dbReference>
<sequence>MPRVKSRPYLWPFDGNLHPSDTALIVIDMQHDFCAVGGYIDLMGYDVSLTQAVIKPLQRVLEVMRLKGFPVIHTRQGVRSDLSDLSETQRLKSRCSGAEIGQPGPNGSRNLVRGEPGWQIIPELTPRNGEPIIDKAQTGAFYGTDLGLILLARGIRNLIFTGITTDVCVHSTMRQASDRGYDCLLLEDCCAATDLENHKAAVKMITMEGGIFGAVSDSQLLIELLESCQTSKL</sequence>
<organism evidence="4">
    <name type="scientific">Hirondellea gigas</name>
    <dbReference type="NCBI Taxonomy" id="1518452"/>
    <lineage>
        <taxon>Eukaryota</taxon>
        <taxon>Metazoa</taxon>
        <taxon>Ecdysozoa</taxon>
        <taxon>Arthropoda</taxon>
        <taxon>Crustacea</taxon>
        <taxon>Multicrustacea</taxon>
        <taxon>Malacostraca</taxon>
        <taxon>Eumalacostraca</taxon>
        <taxon>Peracarida</taxon>
        <taxon>Amphipoda</taxon>
        <taxon>Amphilochidea</taxon>
        <taxon>Lysianassida</taxon>
        <taxon>Lysianassidira</taxon>
        <taxon>Lysianassoidea</taxon>
        <taxon>Lysianassidae</taxon>
        <taxon>Hirondellea</taxon>
    </lineage>
</organism>
<accession>A0A6A7G788</accession>
<dbReference type="GO" id="GO:0016787">
    <property type="term" value="F:hydrolase activity"/>
    <property type="evidence" value="ECO:0007669"/>
    <property type="project" value="UniProtKB-KW"/>
</dbReference>
<name>A0A6A7G788_9CRUS</name>
<dbReference type="Gene3D" id="3.40.50.850">
    <property type="entry name" value="Isochorismatase-like"/>
    <property type="match status" value="1"/>
</dbReference>
<dbReference type="EMBL" id="IACT01007905">
    <property type="protein sequence ID" value="LAC27017.1"/>
    <property type="molecule type" value="mRNA"/>
</dbReference>
<dbReference type="InterPro" id="IPR000868">
    <property type="entry name" value="Isochorismatase-like_dom"/>
</dbReference>
<dbReference type="PANTHER" id="PTHR43540:SF9">
    <property type="entry name" value="FAMILY HYDROLASE, PUTATIVE (AFU_ORTHOLOGUE AFUA_2G08700)-RELATED"/>
    <property type="match status" value="1"/>
</dbReference>
<evidence type="ECO:0000259" key="3">
    <source>
        <dbReference type="Pfam" id="PF00857"/>
    </source>
</evidence>
<evidence type="ECO:0000313" key="4">
    <source>
        <dbReference type="EMBL" id="LAC27017.1"/>
    </source>
</evidence>
<dbReference type="InterPro" id="IPR050272">
    <property type="entry name" value="Isochorismatase-like_hydrls"/>
</dbReference>
<evidence type="ECO:0000256" key="2">
    <source>
        <dbReference type="ARBA" id="ARBA00022801"/>
    </source>
</evidence>
<keyword evidence="2 4" id="KW-0378">Hydrolase</keyword>
<dbReference type="SUPFAM" id="SSF52499">
    <property type="entry name" value="Isochorismatase-like hydrolases"/>
    <property type="match status" value="1"/>
</dbReference>
<dbReference type="Pfam" id="PF00857">
    <property type="entry name" value="Isochorismatase"/>
    <property type="match status" value="1"/>
</dbReference>
<dbReference type="InterPro" id="IPR036380">
    <property type="entry name" value="Isochorismatase-like_sf"/>
</dbReference>
<protein>
    <submittedName>
        <fullName evidence="4">Cysteine hydrolase</fullName>
    </submittedName>
</protein>
<evidence type="ECO:0000256" key="1">
    <source>
        <dbReference type="ARBA" id="ARBA00006336"/>
    </source>
</evidence>
<dbReference type="PANTHER" id="PTHR43540">
    <property type="entry name" value="PEROXYUREIDOACRYLATE/UREIDOACRYLATE AMIDOHYDROLASE-RELATED"/>
    <property type="match status" value="1"/>
</dbReference>
<feature type="domain" description="Isochorismatase-like" evidence="3">
    <location>
        <begin position="22"/>
        <end position="212"/>
    </location>
</feature>
<proteinExistence type="evidence at transcript level"/>
<reference evidence="4" key="1">
    <citation type="submission" date="2017-11" db="EMBL/GenBank/DDBJ databases">
        <title>The sensing device of the deep-sea amphipod.</title>
        <authorList>
            <person name="Kobayashi H."/>
            <person name="Nagahama T."/>
            <person name="Arai W."/>
            <person name="Sasagawa Y."/>
            <person name="Umeda M."/>
            <person name="Hayashi T."/>
            <person name="Nikaido I."/>
            <person name="Watanabe H."/>
            <person name="Oguri K."/>
            <person name="Kitazato H."/>
            <person name="Fujioka K."/>
            <person name="Kido Y."/>
            <person name="Takami H."/>
        </authorList>
    </citation>
    <scope>NUCLEOTIDE SEQUENCE</scope>
    <source>
        <tissue evidence="4">Whole body</tissue>
    </source>
</reference>
<comment type="similarity">
    <text evidence="1">Belongs to the isochorismatase family.</text>
</comment>